<dbReference type="InterPro" id="IPR004352">
    <property type="entry name" value="GH114_TIM-barrel"/>
</dbReference>
<dbReference type="SUPFAM" id="SSF51445">
    <property type="entry name" value="(Trans)glycosidases"/>
    <property type="match status" value="1"/>
</dbReference>
<evidence type="ECO:0000313" key="2">
    <source>
        <dbReference type="EMBL" id="RZV39273.1"/>
    </source>
</evidence>
<proteinExistence type="predicted"/>
<sequence length="923" mass="106822">MKFIILLICLFSIIILLPFKVSAKTETHAAIKNPKYVAIIYNENIPTDVYHLYNWIVTNPNNPSINILKQKFYLKHTAKLIAYVSFGETDKSVNYYENVKRYGIGKNRVWHSEIMNIRKKGYRNYILNNVLPKIAKMGFKGFMFDTLDSYKLVSNKKDWPEFQKAEIKFIKDVRKKFPNKIIILNRGFSIIGKVHKDVNGIIAESLYRGLGGKSGLHYVKMSKSNSEWMLKKLKVIKNKYKLPVIIIDYVNPKNRQETKKDVVRIAKNGFIPWVTDKDLNIVGTTDFKFIKRRIIIICNSSSNPNRIDPAFFMAPLEYIGFTPVLFQVNKKLPKGFVADRYAGALVIANSIKNQKKFYRWVRKSINSGLKIFFVNTFGFPKKNRFLNRLGIKLYNNKADISDGYTYVFKSNGGDYEVPLNVSYDNVYLIPRDGKPVVCIKNKYGQKSVPFAITPWGGYALDNTLMNSKGLWIYNPFKIYKKIFYKTSFPVPDVTTENGRRMLFAQIDGDGDFGYANFNPNEFIASYVAKNILEHYKVPVDASVIVSDLIGKPYGLHLKRAKQLRAIFRKIFKYKNVQIASHTFSHPFNWPALVKGIDKPGYELPVPDYKFSVRSNVIGSVNWINKHLAPKGKKVRVILWSGDCDVPEKAVRMAYDIGIYNVNWKNTSIRYSHPFLKYLKPMGRNVGNFFQNNAGIANEDIYTHLWRGPFYGFENVIQTFKMTDKPYRLKPIYIYYHWYSGQKVASVKALNKVYTWALKQHPIPMFLSQYARKNLDFRSTAIAKKGNGWIIKNSGNLRTLRIPLKWGYPNMKLSKGVVGYRIINGREYIALSNSGSYYLILSHKKPNFRLIEANGMIKFFKKTKNGYLFKLKSNPYVPLHFKIQSSECKIKIKDSKKFIKTVNGNIFSYKLINGRKAYVEAKCN</sequence>
<evidence type="ECO:0000313" key="3">
    <source>
        <dbReference type="Proteomes" id="UP000322454"/>
    </source>
</evidence>
<dbReference type="EMBL" id="SHMQ01000011">
    <property type="protein sequence ID" value="RZV39273.1"/>
    <property type="molecule type" value="Genomic_DNA"/>
</dbReference>
<feature type="domain" description="Glycoside-hydrolase family GH114 TIM-barrel" evidence="1">
    <location>
        <begin position="76"/>
        <end position="279"/>
    </location>
</feature>
<dbReference type="InterPro" id="IPR017853">
    <property type="entry name" value="GH"/>
</dbReference>
<dbReference type="PANTHER" id="PTHR35882:SF2">
    <property type="entry name" value="PELA"/>
    <property type="match status" value="1"/>
</dbReference>
<dbReference type="PANTHER" id="PTHR35882">
    <property type="entry name" value="PELA"/>
    <property type="match status" value="1"/>
</dbReference>
<reference evidence="2 3" key="1">
    <citation type="submission" date="2019-01" db="EMBL/GenBank/DDBJ databases">
        <title>Insights into ecological role of a new deltaproteobacterial order Candidatus Sinidesulfobacterales (Sva0485) by metagenomics and metatranscriptomics.</title>
        <authorList>
            <person name="Tan S."/>
            <person name="Liu J."/>
            <person name="Fang Y."/>
            <person name="Hedlund B."/>
            <person name="Lian Z.-H."/>
            <person name="Huang L.-Y."/>
            <person name="Li J.-T."/>
            <person name="Huang L.-N."/>
            <person name="Li W.-J."/>
            <person name="Jiang H.-C."/>
            <person name="Dong H.-L."/>
            <person name="Shu W.-S."/>
        </authorList>
    </citation>
    <scope>NUCLEOTIDE SEQUENCE [LARGE SCALE GENOMIC DNA]</scope>
    <source>
        <strain evidence="2">AP4</strain>
    </source>
</reference>
<evidence type="ECO:0000259" key="1">
    <source>
        <dbReference type="Pfam" id="PF03537"/>
    </source>
</evidence>
<dbReference type="Pfam" id="PF03537">
    <property type="entry name" value="Glyco_hydro_114"/>
    <property type="match status" value="1"/>
</dbReference>
<organism evidence="2 3">
    <name type="scientific">Candidatus Acidulodesulfobacterium acidiphilum</name>
    <dbReference type="NCBI Taxonomy" id="2597224"/>
    <lineage>
        <taxon>Bacteria</taxon>
        <taxon>Deltaproteobacteria</taxon>
        <taxon>Candidatus Acidulodesulfobacterales</taxon>
        <taxon>Candidatus Acidulodesulfobacterium</taxon>
    </lineage>
</organism>
<protein>
    <submittedName>
        <fullName evidence="2">Polysaccharide deacetylase</fullName>
    </submittedName>
</protein>
<dbReference type="Gene3D" id="3.20.20.70">
    <property type="entry name" value="Aldolase class I"/>
    <property type="match status" value="1"/>
</dbReference>
<gene>
    <name evidence="2" type="ORF">EVJ48_04915</name>
</gene>
<comment type="caution">
    <text evidence="2">The sequence shown here is derived from an EMBL/GenBank/DDBJ whole genome shotgun (WGS) entry which is preliminary data.</text>
</comment>
<name>A0A520XDI9_9DELT</name>
<accession>A0A520XDI9</accession>
<dbReference type="AlphaFoldDB" id="A0A520XDI9"/>
<dbReference type="CDD" id="cd10922">
    <property type="entry name" value="CE4_PelA_like_C"/>
    <property type="match status" value="1"/>
</dbReference>
<dbReference type="Proteomes" id="UP000322454">
    <property type="component" value="Unassembled WGS sequence"/>
</dbReference>
<dbReference type="InterPro" id="IPR013785">
    <property type="entry name" value="Aldolase_TIM"/>
</dbReference>